<dbReference type="EMBL" id="LIAE01005411">
    <property type="protein sequence ID" value="PAV93360.1"/>
    <property type="molecule type" value="Genomic_DNA"/>
</dbReference>
<proteinExistence type="predicted"/>
<gene>
    <name evidence="2" type="ORF">WR25_07319</name>
</gene>
<evidence type="ECO:0000256" key="1">
    <source>
        <dbReference type="SAM" id="MobiDB-lite"/>
    </source>
</evidence>
<feature type="region of interest" description="Disordered" evidence="1">
    <location>
        <begin position="49"/>
        <end position="73"/>
    </location>
</feature>
<name>A0A2A2M4G5_9BILA</name>
<organism evidence="2 3">
    <name type="scientific">Diploscapter pachys</name>
    <dbReference type="NCBI Taxonomy" id="2018661"/>
    <lineage>
        <taxon>Eukaryota</taxon>
        <taxon>Metazoa</taxon>
        <taxon>Ecdysozoa</taxon>
        <taxon>Nematoda</taxon>
        <taxon>Chromadorea</taxon>
        <taxon>Rhabditida</taxon>
        <taxon>Rhabditina</taxon>
        <taxon>Rhabditomorpha</taxon>
        <taxon>Rhabditoidea</taxon>
        <taxon>Rhabditidae</taxon>
        <taxon>Diploscapter</taxon>
    </lineage>
</organism>
<dbReference type="AlphaFoldDB" id="A0A2A2M4G5"/>
<feature type="compositionally biased region" description="Basic and acidic residues" evidence="1">
    <location>
        <begin position="64"/>
        <end position="73"/>
    </location>
</feature>
<evidence type="ECO:0000313" key="2">
    <source>
        <dbReference type="EMBL" id="PAV93360.1"/>
    </source>
</evidence>
<accession>A0A2A2M4G5</accession>
<reference evidence="2 3" key="1">
    <citation type="journal article" date="2017" name="Curr. Biol.">
        <title>Genome architecture and evolution of a unichromosomal asexual nematode.</title>
        <authorList>
            <person name="Fradin H."/>
            <person name="Zegar C."/>
            <person name="Gutwein M."/>
            <person name="Lucas J."/>
            <person name="Kovtun M."/>
            <person name="Corcoran D."/>
            <person name="Baugh L.R."/>
            <person name="Kiontke K."/>
            <person name="Gunsalus K."/>
            <person name="Fitch D.H."/>
            <person name="Piano F."/>
        </authorList>
    </citation>
    <scope>NUCLEOTIDE SEQUENCE [LARGE SCALE GENOMIC DNA]</scope>
    <source>
        <strain evidence="2">PF1309</strain>
    </source>
</reference>
<keyword evidence="3" id="KW-1185">Reference proteome</keyword>
<comment type="caution">
    <text evidence="2">The sequence shown here is derived from an EMBL/GenBank/DDBJ whole genome shotgun (WGS) entry which is preliminary data.</text>
</comment>
<evidence type="ECO:0000313" key="3">
    <source>
        <dbReference type="Proteomes" id="UP000218231"/>
    </source>
</evidence>
<sequence length="159" mass="17468">MRFSLTIEAASAAQRLKEDAHLHHLVRFERGRGWPFAIADLGVTILEEGDDAPHQRDHRRQHRRDQQNDEEGVHATYLSIVRDKANGKPPGAQAFGKGASVLARLPQIGERGGAVALGEPRAVRAGQQRVVAIERRRQRSTPRTTSVTPCAASSTVTAR</sequence>
<protein>
    <submittedName>
        <fullName evidence="2">Uncharacterized protein</fullName>
    </submittedName>
</protein>
<feature type="region of interest" description="Disordered" evidence="1">
    <location>
        <begin position="135"/>
        <end position="159"/>
    </location>
</feature>
<dbReference type="Proteomes" id="UP000218231">
    <property type="component" value="Unassembled WGS sequence"/>
</dbReference>